<dbReference type="GO" id="GO:0048046">
    <property type="term" value="C:apoplast"/>
    <property type="evidence" value="ECO:0007669"/>
    <property type="project" value="UniProtKB-SubCell"/>
</dbReference>
<comment type="subunit">
    <text evidence="2 4">Homodimer.</text>
</comment>
<dbReference type="Proteomes" id="UP000655225">
    <property type="component" value="Unassembled WGS sequence"/>
</dbReference>
<comment type="similarity">
    <text evidence="1 4">Belongs to the plant dirigent protein family.</text>
</comment>
<evidence type="ECO:0000313" key="6">
    <source>
        <dbReference type="EMBL" id="KAF8369555.1"/>
    </source>
</evidence>
<evidence type="ECO:0000313" key="7">
    <source>
        <dbReference type="Proteomes" id="UP000655225"/>
    </source>
</evidence>
<dbReference type="EMBL" id="JABCRI010000663">
    <property type="protein sequence ID" value="KAF8369555.1"/>
    <property type="molecule type" value="Genomic_DNA"/>
</dbReference>
<feature type="transmembrane region" description="Helical" evidence="5">
    <location>
        <begin position="6"/>
        <end position="26"/>
    </location>
</feature>
<accession>A0A835CZJ8</accession>
<gene>
    <name evidence="6" type="ORF">HHK36_032418</name>
</gene>
<keyword evidence="5" id="KW-0472">Membrane</keyword>
<comment type="caution">
    <text evidence="6">The sequence shown here is derived from an EMBL/GenBank/DDBJ whole genome shotgun (WGS) entry which is preliminary data.</text>
</comment>
<keyword evidence="5" id="KW-0812">Transmembrane</keyword>
<proteinExistence type="inferred from homology"/>
<reference evidence="6 7" key="1">
    <citation type="submission" date="2020-04" db="EMBL/GenBank/DDBJ databases">
        <title>Plant Genome Project.</title>
        <authorList>
            <person name="Zhang R.-G."/>
        </authorList>
    </citation>
    <scope>NUCLEOTIDE SEQUENCE [LARGE SCALE GENOMIC DNA]</scope>
    <source>
        <strain evidence="6">YNK0</strain>
        <tissue evidence="6">Leaf</tissue>
    </source>
</reference>
<keyword evidence="3 4" id="KW-0964">Secreted</keyword>
<comment type="function">
    <text evidence="4">Dirigent proteins impart stereoselectivity on the phenoxy radical-coupling reaction, yielding optically active lignans from two molecules of coniferyl alcohol in the biosynthesis of lignans, flavonolignans, and alkaloids and thus plays a central role in plant secondary metabolism.</text>
</comment>
<dbReference type="GO" id="GO:0009699">
    <property type="term" value="P:phenylpropanoid biosynthetic process"/>
    <property type="evidence" value="ECO:0007669"/>
    <property type="project" value="UniProtKB-ARBA"/>
</dbReference>
<dbReference type="PANTHER" id="PTHR21495">
    <property type="entry name" value="NUCLEOPORIN-RELATED"/>
    <property type="match status" value="1"/>
</dbReference>
<keyword evidence="5" id="KW-1133">Transmembrane helix</keyword>
<comment type="subcellular location">
    <subcellularLocation>
        <location evidence="4">Secreted</location>
        <location evidence="4">Extracellular space</location>
        <location evidence="4">Apoplast</location>
    </subcellularLocation>
</comment>
<name>A0A835CZJ8_TETSI</name>
<dbReference type="InterPro" id="IPR004265">
    <property type="entry name" value="Dirigent"/>
</dbReference>
<dbReference type="InterPro" id="IPR044859">
    <property type="entry name" value="Allene_oxi_cyc_Dirigent"/>
</dbReference>
<dbReference type="AlphaFoldDB" id="A0A835CZJ8"/>
<dbReference type="Gene3D" id="2.40.480.10">
    <property type="entry name" value="Allene oxide cyclase-like"/>
    <property type="match status" value="1"/>
</dbReference>
<evidence type="ECO:0000256" key="5">
    <source>
        <dbReference type="SAM" id="Phobius"/>
    </source>
</evidence>
<dbReference type="OrthoDB" id="1925209at2759"/>
<evidence type="ECO:0000256" key="4">
    <source>
        <dbReference type="RuleBase" id="RU363099"/>
    </source>
</evidence>
<keyword evidence="7" id="KW-1185">Reference proteome</keyword>
<evidence type="ECO:0000256" key="1">
    <source>
        <dbReference type="ARBA" id="ARBA00010746"/>
    </source>
</evidence>
<sequence length="413" mass="45670">MAGSSWVSIAAKLGLLLLNLAVVVIVSEAKGRKLKETNMVFYMHVYETGNNITTIAVAGNPKKKWGILEFGTVYAIDDPLTVAYDRNSTQIGRAHGIYVNSAADGSDLHFLMSLIFTNKAYNGSTLEIQGADLFFLKYREVSVVSGTGKFRFARGYALLDTAFIDIPNSNAIVRITEGDEVVFPISCRWGHPTRRAQGHSFGRSQMKIDWLTMKRVTLRPYQGLRPVILIRPDVEYAMMFSGHRSLFGGRGVYKYYPGGVPVNELCEGRDYESWFSIVSIGRIMDDYIYRTGALEIGREVGHLYDLRLVVGDVQENHITGMEARIQELEGEVTSLRNQVFTSSDPTVDEVDIHVPGSSSAPPPTQSALGTEGISGVPIFPPDLRGHDFSWWGFVLDTLVTAVEAIGFVPVLKS</sequence>
<dbReference type="Pfam" id="PF03018">
    <property type="entry name" value="Dirigent"/>
    <property type="match status" value="1"/>
</dbReference>
<evidence type="ECO:0000256" key="2">
    <source>
        <dbReference type="ARBA" id="ARBA00011738"/>
    </source>
</evidence>
<organism evidence="6 7">
    <name type="scientific">Tetracentron sinense</name>
    <name type="common">Spur-leaf</name>
    <dbReference type="NCBI Taxonomy" id="13715"/>
    <lineage>
        <taxon>Eukaryota</taxon>
        <taxon>Viridiplantae</taxon>
        <taxon>Streptophyta</taxon>
        <taxon>Embryophyta</taxon>
        <taxon>Tracheophyta</taxon>
        <taxon>Spermatophyta</taxon>
        <taxon>Magnoliopsida</taxon>
        <taxon>Trochodendrales</taxon>
        <taxon>Trochodendraceae</taxon>
        <taxon>Tetracentron</taxon>
    </lineage>
</organism>
<protein>
    <recommendedName>
        <fullName evidence="4">Dirigent protein</fullName>
    </recommendedName>
</protein>
<keyword evidence="4" id="KW-0052">Apoplast</keyword>
<evidence type="ECO:0000256" key="3">
    <source>
        <dbReference type="ARBA" id="ARBA00022525"/>
    </source>
</evidence>